<comment type="caution">
    <text evidence="1">The sequence shown here is derived from an EMBL/GenBank/DDBJ whole genome shotgun (WGS) entry which is preliminary data.</text>
</comment>
<keyword evidence="2" id="KW-1185">Reference proteome</keyword>
<dbReference type="InterPro" id="IPR011051">
    <property type="entry name" value="RmlC_Cupin_sf"/>
</dbReference>
<organism evidence="1 2">
    <name type="scientific">Caenispirillum salinarum AK4</name>
    <dbReference type="NCBI Taxonomy" id="1238182"/>
    <lineage>
        <taxon>Bacteria</taxon>
        <taxon>Pseudomonadati</taxon>
        <taxon>Pseudomonadota</taxon>
        <taxon>Alphaproteobacteria</taxon>
        <taxon>Rhodospirillales</taxon>
        <taxon>Novispirillaceae</taxon>
        <taxon>Caenispirillum</taxon>
    </lineage>
</organism>
<dbReference type="SUPFAM" id="SSF51182">
    <property type="entry name" value="RmlC-like cupins"/>
    <property type="match status" value="1"/>
</dbReference>
<proteinExistence type="predicted"/>
<dbReference type="InterPro" id="IPR014710">
    <property type="entry name" value="RmlC-like_jellyroll"/>
</dbReference>
<accession>K9HI72</accession>
<evidence type="ECO:0008006" key="3">
    <source>
        <dbReference type="Google" id="ProtNLM"/>
    </source>
</evidence>
<name>K9HI72_9PROT</name>
<reference evidence="1 2" key="1">
    <citation type="journal article" date="2013" name="Genome Announc.">
        <title>Draft Genome Sequence of an Alphaproteobacterium, Caenispirillum salinarum AK4(T), Isolated from a Solar Saltern.</title>
        <authorList>
            <person name="Khatri I."/>
            <person name="Singh A."/>
            <person name="Korpole S."/>
            <person name="Pinnaka A.K."/>
            <person name="Subramanian S."/>
        </authorList>
    </citation>
    <scope>NUCLEOTIDE SEQUENCE [LARGE SCALE GENOMIC DNA]</scope>
    <source>
        <strain evidence="1 2">AK4</strain>
    </source>
</reference>
<dbReference type="Proteomes" id="UP000009881">
    <property type="component" value="Unassembled WGS sequence"/>
</dbReference>
<dbReference type="OrthoDB" id="287220at2"/>
<evidence type="ECO:0000313" key="2">
    <source>
        <dbReference type="Proteomes" id="UP000009881"/>
    </source>
</evidence>
<sequence length="92" mass="10114">MSVQAYHQSLETKGYDAPVEKTWTPHRLNDTHTHDVDLYLYILDGEMTVSGPGYSTVCRPGDTIEVPGSQDHVEQVGDQGVRFLVATRPAGA</sequence>
<dbReference type="AlphaFoldDB" id="K9HI72"/>
<dbReference type="STRING" id="1238182.C882_0169"/>
<dbReference type="Gene3D" id="2.60.120.10">
    <property type="entry name" value="Jelly Rolls"/>
    <property type="match status" value="1"/>
</dbReference>
<gene>
    <name evidence="1" type="ORF">C882_0169</name>
</gene>
<dbReference type="RefSeq" id="WP_009540829.1">
    <property type="nucleotide sequence ID" value="NZ_ANHY01000010.1"/>
</dbReference>
<protein>
    <recommendedName>
        <fullName evidence="3">Cupin 2 conserved barrel domain-containing protein</fullName>
    </recommendedName>
</protein>
<evidence type="ECO:0000313" key="1">
    <source>
        <dbReference type="EMBL" id="EKV30088.1"/>
    </source>
</evidence>
<dbReference type="EMBL" id="ANHY01000010">
    <property type="protein sequence ID" value="EKV30088.1"/>
    <property type="molecule type" value="Genomic_DNA"/>
</dbReference>